<sequence length="546" mass="61295">MQTATSRGGGALVKSSASTLQSPKKLKSSVSSPNPIIKTARLPPTQTQKKRPPDARITQLEDDLKKTKEQLSSSESWKRRAQQEAEEAKKQVAAMAAELVESRNQLKELSECEEARLQELRKISQERDREWQSELEAFQKQYSMDSAALAAAMNEIQKLKMHLDRVSHSEAAQARHAESAHAEVQSLRLELTETLVLVDTLKNQLEDSRDCESQALDEVSRAEKQLEVVENELKLKHDNVLELYNSLLLDLDKSNSRVKSLEELVAISSAENGDPDIAQLNALKSEVDELRSALGDAERRYRDEYIQSTMQIRNAYQLLELTRSESSQKEAQLEAKLRESRAEIEELRIKLVERENAVQISSNLEQEDDGDELQLEVLKATLLDKEALLQATAEENEKLKHEMMKARSKAEDEALALALALAESSKAAEQEALLRLDSLAEEADRSCKKVARVTEQLDAAQASNAELEAELRRLKVQCDQWRKAAEAAAAMLSTNNNGERRGSFDYHSITSKLSSSQSDDEDDDSPKKNNGNMLKKIRVLLTKGHK</sequence>
<evidence type="ECO:0000256" key="1">
    <source>
        <dbReference type="ARBA" id="ARBA00009778"/>
    </source>
</evidence>
<dbReference type="PANTHER" id="PTHR34224:SF4">
    <property type="entry name" value="INTERACTOR OF CONSTITUTIVE ACTIVE ROPS 2, CHLOROPLASTIC"/>
    <property type="match status" value="1"/>
</dbReference>
<keyword evidence="6" id="KW-1185">Reference proteome</keyword>
<dbReference type="AlphaFoldDB" id="A0ABD1GZ96"/>
<organism evidence="5 6">
    <name type="scientific">Salvia divinorum</name>
    <name type="common">Maria pastora</name>
    <name type="synonym">Diviner's sage</name>
    <dbReference type="NCBI Taxonomy" id="28513"/>
    <lineage>
        <taxon>Eukaryota</taxon>
        <taxon>Viridiplantae</taxon>
        <taxon>Streptophyta</taxon>
        <taxon>Embryophyta</taxon>
        <taxon>Tracheophyta</taxon>
        <taxon>Spermatophyta</taxon>
        <taxon>Magnoliopsida</taxon>
        <taxon>eudicotyledons</taxon>
        <taxon>Gunneridae</taxon>
        <taxon>Pentapetalae</taxon>
        <taxon>asterids</taxon>
        <taxon>lamiids</taxon>
        <taxon>Lamiales</taxon>
        <taxon>Lamiaceae</taxon>
        <taxon>Nepetoideae</taxon>
        <taxon>Mentheae</taxon>
        <taxon>Salviinae</taxon>
        <taxon>Salvia</taxon>
        <taxon>Salvia subgen. Calosphace</taxon>
    </lineage>
</organism>
<comment type="caution">
    <text evidence="5">The sequence shown here is derived from an EMBL/GenBank/DDBJ whole genome shotgun (WGS) entry which is preliminary data.</text>
</comment>
<feature type="region of interest" description="Disordered" evidence="4">
    <location>
        <begin position="509"/>
        <end position="535"/>
    </location>
</feature>
<protein>
    <submittedName>
        <fullName evidence="5">Interactor of constitutive active ROPs 2, chloroplastic-like</fullName>
    </submittedName>
</protein>
<evidence type="ECO:0000313" key="6">
    <source>
        <dbReference type="Proteomes" id="UP001567538"/>
    </source>
</evidence>
<feature type="coiled-coil region" evidence="3">
    <location>
        <begin position="212"/>
        <end position="357"/>
    </location>
</feature>
<evidence type="ECO:0000256" key="2">
    <source>
        <dbReference type="ARBA" id="ARBA00023054"/>
    </source>
</evidence>
<accession>A0ABD1GZ96</accession>
<feature type="region of interest" description="Disordered" evidence="4">
    <location>
        <begin position="1"/>
        <end position="89"/>
    </location>
</feature>
<reference evidence="5 6" key="1">
    <citation type="submission" date="2024-06" db="EMBL/GenBank/DDBJ databases">
        <title>A chromosome level genome sequence of Diviner's sage (Salvia divinorum).</title>
        <authorList>
            <person name="Ford S.A."/>
            <person name="Ro D.-K."/>
            <person name="Ness R.W."/>
            <person name="Phillips M.A."/>
        </authorList>
    </citation>
    <scope>NUCLEOTIDE SEQUENCE [LARGE SCALE GENOMIC DNA]</scope>
    <source>
        <strain evidence="5">SAF-2024a</strain>
        <tissue evidence="5">Leaf</tissue>
    </source>
</reference>
<feature type="compositionally biased region" description="Basic and acidic residues" evidence="4">
    <location>
        <begin position="76"/>
        <end position="89"/>
    </location>
</feature>
<evidence type="ECO:0000313" key="5">
    <source>
        <dbReference type="EMBL" id="KAL1549478.1"/>
    </source>
</evidence>
<gene>
    <name evidence="5" type="ORF">AAHA92_17579</name>
</gene>
<name>A0ABD1GZ96_SALDI</name>
<keyword evidence="2 3" id="KW-0175">Coiled coil</keyword>
<dbReference type="InterPro" id="IPR029688">
    <property type="entry name" value="ICR"/>
</dbReference>
<evidence type="ECO:0000256" key="4">
    <source>
        <dbReference type="SAM" id="MobiDB-lite"/>
    </source>
</evidence>
<comment type="similarity">
    <text evidence="1">Belongs to the ICR family.</text>
</comment>
<feature type="coiled-coil region" evidence="3">
    <location>
        <begin position="450"/>
        <end position="484"/>
    </location>
</feature>
<evidence type="ECO:0000256" key="3">
    <source>
        <dbReference type="SAM" id="Coils"/>
    </source>
</evidence>
<feature type="coiled-coil region" evidence="3">
    <location>
        <begin position="382"/>
        <end position="413"/>
    </location>
</feature>
<dbReference type="EMBL" id="JBEAFC010000007">
    <property type="protein sequence ID" value="KAL1549478.1"/>
    <property type="molecule type" value="Genomic_DNA"/>
</dbReference>
<dbReference type="Proteomes" id="UP001567538">
    <property type="component" value="Unassembled WGS sequence"/>
</dbReference>
<dbReference type="PANTHER" id="PTHR34224">
    <property type="entry name" value="INTERACTOR OF CONSTITUTIVE ACTIVE ROPS 2, CHLOROPLASTIC-RELATED"/>
    <property type="match status" value="1"/>
</dbReference>
<proteinExistence type="inferred from homology"/>